<evidence type="ECO:0000256" key="4">
    <source>
        <dbReference type="ARBA" id="ARBA00022475"/>
    </source>
</evidence>
<feature type="transmembrane region" description="Helical" evidence="8">
    <location>
        <begin position="63"/>
        <end position="82"/>
    </location>
</feature>
<keyword evidence="3" id="KW-0813">Transport</keyword>
<dbReference type="GO" id="GO:0005886">
    <property type="term" value="C:plasma membrane"/>
    <property type="evidence" value="ECO:0007669"/>
    <property type="project" value="UniProtKB-SubCell"/>
</dbReference>
<feature type="domain" description="Major facilitator superfamily (MFS) profile" evidence="9">
    <location>
        <begin position="23"/>
        <end position="519"/>
    </location>
</feature>
<dbReference type="InterPro" id="IPR004638">
    <property type="entry name" value="EmrB-like"/>
</dbReference>
<dbReference type="InterPro" id="IPR011701">
    <property type="entry name" value="MFS"/>
</dbReference>
<dbReference type="RefSeq" id="WP_110438370.1">
    <property type="nucleotide sequence ID" value="NZ_CP046393.1"/>
</dbReference>
<dbReference type="GO" id="GO:0022857">
    <property type="term" value="F:transmembrane transporter activity"/>
    <property type="evidence" value="ECO:0007669"/>
    <property type="project" value="InterPro"/>
</dbReference>
<reference evidence="10 11" key="1">
    <citation type="submission" date="2018-05" db="EMBL/GenBank/DDBJ databases">
        <title>Reference genomes for bee gut microbiota database.</title>
        <authorList>
            <person name="Ellegaard K.M."/>
        </authorList>
    </citation>
    <scope>NUCLEOTIDE SEQUENCE [LARGE SCALE GENOMIC DNA]</scope>
    <source>
        <strain evidence="10 11">ESL0284</strain>
    </source>
</reference>
<evidence type="ECO:0000313" key="10">
    <source>
        <dbReference type="EMBL" id="PXZ01851.1"/>
    </source>
</evidence>
<evidence type="ECO:0000259" key="9">
    <source>
        <dbReference type="PROSITE" id="PS50850"/>
    </source>
</evidence>
<feature type="transmembrane region" description="Helical" evidence="8">
    <location>
        <begin position="342"/>
        <end position="361"/>
    </location>
</feature>
<name>A0A318MZ40_9PROT</name>
<evidence type="ECO:0000256" key="2">
    <source>
        <dbReference type="ARBA" id="ARBA00008537"/>
    </source>
</evidence>
<dbReference type="CDD" id="cd17503">
    <property type="entry name" value="MFS_LmrB_MDR_like"/>
    <property type="match status" value="1"/>
</dbReference>
<feature type="transmembrane region" description="Helical" evidence="8">
    <location>
        <begin position="488"/>
        <end position="514"/>
    </location>
</feature>
<dbReference type="SUPFAM" id="SSF103473">
    <property type="entry name" value="MFS general substrate transporter"/>
    <property type="match status" value="1"/>
</dbReference>
<accession>A0A318MZ40</accession>
<dbReference type="InterPro" id="IPR036259">
    <property type="entry name" value="MFS_trans_sf"/>
</dbReference>
<keyword evidence="4" id="KW-1003">Cell membrane</keyword>
<sequence length="526" mass="58010">MSQSATLNTVKEEWKPKHNPWLIAIVVTLAAFMEILDTTIVNVSLPHIAGSLSTTYDNATWSLTSYLAANGIVLTISGWLGRILGRKRYFLICIFMFAVSSFLCGIANSLAQLVLFRLMQGFFGGGLQPNQQSIILDTFPPDKRGAAFGLTAIATVVAPVLGPSLGGWITDSYSWRWIFFLNVPVGIITVFAVAMLVDDPPWARKRSERIDYIGVSLITLGLGCLEIMVDRGENADWFGSGFICWLGFFSVIGIIGAIIWLLYTENPVVDLKVFKDRNFAISSILMAGLGGCLYASAVIVPQFTQQIIGYTAFLSGLVLTPGGIAIIILIPVIGKVINVVQIRYVIAMGFFLFGCALFYSANLVPNSDFLHLVMYRISQSVCLAFLFVPLSTIAFMTIEEKYNADASALFSMTRNVLGALCISGATALITERRQVNQAHMVHWMSPFHQPFNDYLAHMRAVAQQLGYATQDQAETAMKYLYQDFIKQVAILAFNDVFMILGCLAFLLVPFCFFLDGYTAKKKKADS</sequence>
<feature type="transmembrane region" description="Helical" evidence="8">
    <location>
        <begin position="146"/>
        <end position="165"/>
    </location>
</feature>
<dbReference type="Gene3D" id="1.20.1250.20">
    <property type="entry name" value="MFS general substrate transporter like domains"/>
    <property type="match status" value="1"/>
</dbReference>
<keyword evidence="5 8" id="KW-0812">Transmembrane</keyword>
<dbReference type="PROSITE" id="PS50850">
    <property type="entry name" value="MFS"/>
    <property type="match status" value="1"/>
</dbReference>
<keyword evidence="11" id="KW-1185">Reference proteome</keyword>
<organism evidence="10 11">
    <name type="scientific">Commensalibacter melissae</name>
    <dbReference type="NCBI Taxonomy" id="2070537"/>
    <lineage>
        <taxon>Bacteria</taxon>
        <taxon>Pseudomonadati</taxon>
        <taxon>Pseudomonadota</taxon>
        <taxon>Alphaproteobacteria</taxon>
        <taxon>Acetobacterales</taxon>
        <taxon>Acetobacteraceae</taxon>
    </lineage>
</organism>
<evidence type="ECO:0000256" key="1">
    <source>
        <dbReference type="ARBA" id="ARBA00004651"/>
    </source>
</evidence>
<dbReference type="EMBL" id="QGLT01000001">
    <property type="protein sequence ID" value="PXZ01851.1"/>
    <property type="molecule type" value="Genomic_DNA"/>
</dbReference>
<feature type="transmembrane region" description="Helical" evidence="8">
    <location>
        <begin position="241"/>
        <end position="263"/>
    </location>
</feature>
<evidence type="ECO:0000256" key="6">
    <source>
        <dbReference type="ARBA" id="ARBA00022989"/>
    </source>
</evidence>
<dbReference type="InterPro" id="IPR020846">
    <property type="entry name" value="MFS_dom"/>
</dbReference>
<feature type="transmembrane region" description="Helical" evidence="8">
    <location>
        <begin position="177"/>
        <end position="197"/>
    </location>
</feature>
<dbReference type="Proteomes" id="UP000247565">
    <property type="component" value="Unassembled WGS sequence"/>
</dbReference>
<feature type="transmembrane region" description="Helical" evidence="8">
    <location>
        <begin position="209"/>
        <end position="229"/>
    </location>
</feature>
<dbReference type="PANTHER" id="PTHR42718">
    <property type="entry name" value="MAJOR FACILITATOR SUPERFAMILY MULTIDRUG TRANSPORTER MFSC"/>
    <property type="match status" value="1"/>
</dbReference>
<feature type="transmembrane region" description="Helical" evidence="8">
    <location>
        <begin position="279"/>
        <end position="300"/>
    </location>
</feature>
<evidence type="ECO:0000256" key="7">
    <source>
        <dbReference type="ARBA" id="ARBA00023136"/>
    </source>
</evidence>
<evidence type="ECO:0000256" key="5">
    <source>
        <dbReference type="ARBA" id="ARBA00022692"/>
    </source>
</evidence>
<keyword evidence="6 8" id="KW-1133">Transmembrane helix</keyword>
<feature type="transmembrane region" description="Helical" evidence="8">
    <location>
        <begin position="373"/>
        <end position="398"/>
    </location>
</feature>
<feature type="transmembrane region" description="Helical" evidence="8">
    <location>
        <begin position="21"/>
        <end position="43"/>
    </location>
</feature>
<feature type="transmembrane region" description="Helical" evidence="8">
    <location>
        <begin position="307"/>
        <end position="330"/>
    </location>
</feature>
<dbReference type="AlphaFoldDB" id="A0A318MZ40"/>
<comment type="subcellular location">
    <subcellularLocation>
        <location evidence="1">Cell membrane</location>
        <topology evidence="1">Multi-pass membrane protein</topology>
    </subcellularLocation>
</comment>
<comment type="caution">
    <text evidence="10">The sequence shown here is derived from an EMBL/GenBank/DDBJ whole genome shotgun (WGS) entry which is preliminary data.</text>
</comment>
<evidence type="ECO:0000256" key="8">
    <source>
        <dbReference type="SAM" id="Phobius"/>
    </source>
</evidence>
<evidence type="ECO:0000313" key="11">
    <source>
        <dbReference type="Proteomes" id="UP000247565"/>
    </source>
</evidence>
<dbReference type="Gene3D" id="1.20.1720.10">
    <property type="entry name" value="Multidrug resistance protein D"/>
    <property type="match status" value="1"/>
</dbReference>
<feature type="transmembrane region" description="Helical" evidence="8">
    <location>
        <begin position="89"/>
        <end position="111"/>
    </location>
</feature>
<comment type="similarity">
    <text evidence="2">Belongs to the major facilitator superfamily. EmrB family.</text>
</comment>
<evidence type="ECO:0000256" key="3">
    <source>
        <dbReference type="ARBA" id="ARBA00022448"/>
    </source>
</evidence>
<dbReference type="PANTHER" id="PTHR42718:SF9">
    <property type="entry name" value="MAJOR FACILITATOR SUPERFAMILY MULTIDRUG TRANSPORTER MFSC"/>
    <property type="match status" value="1"/>
</dbReference>
<gene>
    <name evidence="10" type="ORF">DK869_02320</name>
</gene>
<proteinExistence type="inferred from homology"/>
<dbReference type="NCBIfam" id="TIGR00711">
    <property type="entry name" value="efflux_EmrB"/>
    <property type="match status" value="1"/>
</dbReference>
<dbReference type="Pfam" id="PF07690">
    <property type="entry name" value="MFS_1"/>
    <property type="match status" value="1"/>
</dbReference>
<keyword evidence="7 8" id="KW-0472">Membrane</keyword>
<dbReference type="OrthoDB" id="9771737at2"/>
<protein>
    <submittedName>
        <fullName evidence="10">EmrB/QacA family drug resistance transporter</fullName>
    </submittedName>
</protein>